<evidence type="ECO:0000256" key="2">
    <source>
        <dbReference type="ARBA" id="ARBA00022679"/>
    </source>
</evidence>
<dbReference type="Proteomes" id="UP001234989">
    <property type="component" value="Chromosome 4"/>
</dbReference>
<feature type="domain" description="Sulfotransferase" evidence="4">
    <location>
        <begin position="11"/>
        <end position="59"/>
    </location>
</feature>
<keyword evidence="6" id="KW-1185">Reference proteome</keyword>
<protein>
    <recommendedName>
        <fullName evidence="3">Sulfotransferase</fullName>
        <ecNumber evidence="3">2.8.2.-</ecNumber>
    </recommendedName>
</protein>
<name>A0AAF0QM67_SOLVR</name>
<evidence type="ECO:0000256" key="1">
    <source>
        <dbReference type="ARBA" id="ARBA00005771"/>
    </source>
</evidence>
<proteinExistence type="inferred from homology"/>
<evidence type="ECO:0000313" key="5">
    <source>
        <dbReference type="EMBL" id="WMV23760.1"/>
    </source>
</evidence>
<feature type="domain" description="Sulfotransferase" evidence="4">
    <location>
        <begin position="60"/>
        <end position="199"/>
    </location>
</feature>
<comment type="similarity">
    <text evidence="1 3">Belongs to the sulfotransferase 1 family.</text>
</comment>
<reference evidence="5" key="1">
    <citation type="submission" date="2023-08" db="EMBL/GenBank/DDBJ databases">
        <title>A de novo genome assembly of Solanum verrucosum Schlechtendal, a Mexican diploid species geographically isolated from the other diploid A-genome species in potato relatives.</title>
        <authorList>
            <person name="Hosaka K."/>
        </authorList>
    </citation>
    <scope>NUCLEOTIDE SEQUENCE</scope>
    <source>
        <tissue evidence="5">Young leaves</tissue>
    </source>
</reference>
<evidence type="ECO:0000313" key="6">
    <source>
        <dbReference type="Proteomes" id="UP001234989"/>
    </source>
</evidence>
<sequence>MQQNFKAQPCDIFVCSAPKSGTTWLKALTFSIITRHDDDITNNLLFTKVPHECIPFLEVDQAFKWFCQGKSMYGSYWDHMLEYWKASIERPERVFFIKYEDLKEDTLGYVKKLADFMDKPFSKEEQERGVPQEIVARCNFKNLSNLEVNKSGKYTTEITKEISNNLFFRKGEIGDWKNYLTEEMAKYIDDITLQKFQSSGLTFP</sequence>
<dbReference type="Gene3D" id="3.40.50.300">
    <property type="entry name" value="P-loop containing nucleotide triphosphate hydrolases"/>
    <property type="match status" value="2"/>
</dbReference>
<accession>A0AAF0QM67</accession>
<dbReference type="Pfam" id="PF00685">
    <property type="entry name" value="Sulfotransfer_1"/>
    <property type="match status" value="2"/>
</dbReference>
<gene>
    <name evidence="5" type="ORF">MTR67_017145</name>
</gene>
<organism evidence="5 6">
    <name type="scientific">Solanum verrucosum</name>
    <dbReference type="NCBI Taxonomy" id="315347"/>
    <lineage>
        <taxon>Eukaryota</taxon>
        <taxon>Viridiplantae</taxon>
        <taxon>Streptophyta</taxon>
        <taxon>Embryophyta</taxon>
        <taxon>Tracheophyta</taxon>
        <taxon>Spermatophyta</taxon>
        <taxon>Magnoliopsida</taxon>
        <taxon>eudicotyledons</taxon>
        <taxon>Gunneridae</taxon>
        <taxon>Pentapetalae</taxon>
        <taxon>asterids</taxon>
        <taxon>lamiids</taxon>
        <taxon>Solanales</taxon>
        <taxon>Solanaceae</taxon>
        <taxon>Solanoideae</taxon>
        <taxon>Solaneae</taxon>
        <taxon>Solanum</taxon>
    </lineage>
</organism>
<dbReference type="InterPro" id="IPR000863">
    <property type="entry name" value="Sulfotransferase_dom"/>
</dbReference>
<evidence type="ECO:0000259" key="4">
    <source>
        <dbReference type="Pfam" id="PF00685"/>
    </source>
</evidence>
<dbReference type="EMBL" id="CP133615">
    <property type="protein sequence ID" value="WMV23760.1"/>
    <property type="molecule type" value="Genomic_DNA"/>
</dbReference>
<dbReference type="GO" id="GO:0008146">
    <property type="term" value="F:sulfotransferase activity"/>
    <property type="evidence" value="ECO:0007669"/>
    <property type="project" value="InterPro"/>
</dbReference>
<dbReference type="SUPFAM" id="SSF52540">
    <property type="entry name" value="P-loop containing nucleoside triphosphate hydrolases"/>
    <property type="match status" value="1"/>
</dbReference>
<dbReference type="PANTHER" id="PTHR11783">
    <property type="entry name" value="SULFOTRANSFERASE SULT"/>
    <property type="match status" value="1"/>
</dbReference>
<keyword evidence="2 3" id="KW-0808">Transferase</keyword>
<evidence type="ECO:0000256" key="3">
    <source>
        <dbReference type="RuleBase" id="RU361155"/>
    </source>
</evidence>
<dbReference type="EC" id="2.8.2.-" evidence="3"/>
<dbReference type="InterPro" id="IPR027417">
    <property type="entry name" value="P-loop_NTPase"/>
</dbReference>
<dbReference type="AlphaFoldDB" id="A0AAF0QM67"/>